<evidence type="ECO:0000256" key="11">
    <source>
        <dbReference type="ARBA" id="ARBA00093666"/>
    </source>
</evidence>
<dbReference type="Gene3D" id="3.30.1380.10">
    <property type="match status" value="1"/>
</dbReference>
<accession>A0ABY7YJ29</accession>
<dbReference type="PANTHER" id="PTHR37425:SF1">
    <property type="entry name" value="OUTER MEMBRANE PROTEIN"/>
    <property type="match status" value="1"/>
</dbReference>
<dbReference type="PANTHER" id="PTHR37425">
    <property type="match status" value="1"/>
</dbReference>
<keyword evidence="3" id="KW-0645">Protease</keyword>
<evidence type="ECO:0000256" key="5">
    <source>
        <dbReference type="ARBA" id="ARBA00022729"/>
    </source>
</evidence>
<evidence type="ECO:0000313" key="14">
    <source>
        <dbReference type="Proteomes" id="UP001220530"/>
    </source>
</evidence>
<comment type="pathway">
    <text evidence="2">Cell wall biogenesis; cell wall polysaccharide biosynthesis.</text>
</comment>
<feature type="region of interest" description="Disordered" evidence="12">
    <location>
        <begin position="242"/>
        <end position="266"/>
    </location>
</feature>
<dbReference type="SUPFAM" id="SSF55166">
    <property type="entry name" value="Hedgehog/DD-peptidase"/>
    <property type="match status" value="1"/>
</dbReference>
<dbReference type="EMBL" id="CP118246">
    <property type="protein sequence ID" value="WDR01198.1"/>
    <property type="molecule type" value="Genomic_DNA"/>
</dbReference>
<keyword evidence="6" id="KW-0378">Hydrolase</keyword>
<evidence type="ECO:0000256" key="10">
    <source>
        <dbReference type="ARBA" id="ARBA00093448"/>
    </source>
</evidence>
<gene>
    <name evidence="13" type="ORF">PSQ19_09965</name>
</gene>
<evidence type="ECO:0000256" key="9">
    <source>
        <dbReference type="ARBA" id="ARBA00023316"/>
    </source>
</evidence>
<proteinExistence type="inferred from homology"/>
<keyword evidence="8" id="KW-0482">Metalloprotease</keyword>
<evidence type="ECO:0000256" key="8">
    <source>
        <dbReference type="ARBA" id="ARBA00023049"/>
    </source>
</evidence>
<dbReference type="Pfam" id="PF05951">
    <property type="entry name" value="Peptidase_M15_2"/>
    <property type="match status" value="1"/>
</dbReference>
<dbReference type="RefSeq" id="WP_282217609.1">
    <property type="nucleotide sequence ID" value="NZ_CP118246.1"/>
</dbReference>
<dbReference type="InterPro" id="IPR010275">
    <property type="entry name" value="MepK"/>
</dbReference>
<comment type="similarity">
    <text evidence="10">Belongs to the peptidase M15 family.</text>
</comment>
<keyword evidence="4" id="KW-0479">Metal-binding</keyword>
<sequence length="530" mass="56608">MSIALTLGTAIVPVQAASERSLFLYYTHTKETARIVFKRNGRYVTSGLSQLNYFLRDWRRNEPAKMDPKLFDLIWEVYQEVGATQPINVVSAYRAPATNEMLRSRAGSGVAKDSQHTKGHAMDFFIPGISLTKLRAVAMKKQVGGVGYYPTSGSPFVHLDTGNVRAWPRMTRAQLKQVFPDGKTLHVPTDGKPLSNTGRQYALAQWQRCHMVPCNGTSSRTEVASAEPKRSGTTLMDLFFGDDAGDDEDQVTATSASPVQSASVSQPRIAPTPFMRPAGLGEVIQVAAAPEPGDMPFSRTGSQPLEAPQPAMKSSAMLVATAAALPPDQTGETALTALAELGAPIPAARVLMSAGQSDIVTAYAPSPAEPGAQRAVEMIIDRTNTASIRSAPDTVKPAVTMTGADGLRTASLAGGSELGALANLFDLTWGAVEDDASTTPIALALAKRTIGKPREVELIAPDLEHVADVFMTPVVMTSEHFAVIYDHDEADFSPETELGADVTRMGVGDEPPAFSHEKFVSNAPMTVALR</sequence>
<dbReference type="CDD" id="cd14844">
    <property type="entry name" value="Zn-DD-carboxypeptidase_like"/>
    <property type="match status" value="1"/>
</dbReference>
<protein>
    <recommendedName>
        <fullName evidence="11">Murein endopeptidase K</fullName>
    </recommendedName>
</protein>
<keyword evidence="7" id="KW-0862">Zinc</keyword>
<organism evidence="13 14">
    <name type="scientific">Devosia algicola</name>
    <dbReference type="NCBI Taxonomy" id="3026418"/>
    <lineage>
        <taxon>Bacteria</taxon>
        <taxon>Pseudomonadati</taxon>
        <taxon>Pseudomonadota</taxon>
        <taxon>Alphaproteobacteria</taxon>
        <taxon>Hyphomicrobiales</taxon>
        <taxon>Devosiaceae</taxon>
        <taxon>Devosia</taxon>
    </lineage>
</organism>
<keyword evidence="14" id="KW-1185">Reference proteome</keyword>
<evidence type="ECO:0000256" key="6">
    <source>
        <dbReference type="ARBA" id="ARBA00022801"/>
    </source>
</evidence>
<evidence type="ECO:0000256" key="7">
    <source>
        <dbReference type="ARBA" id="ARBA00022833"/>
    </source>
</evidence>
<feature type="compositionally biased region" description="Low complexity" evidence="12">
    <location>
        <begin position="251"/>
        <end position="266"/>
    </location>
</feature>
<name>A0ABY7YJ29_9HYPH</name>
<keyword evidence="5" id="KW-0732">Signal</keyword>
<comment type="cofactor">
    <cofactor evidence="1">
        <name>Zn(2+)</name>
        <dbReference type="ChEBI" id="CHEBI:29105"/>
    </cofactor>
</comment>
<evidence type="ECO:0000256" key="2">
    <source>
        <dbReference type="ARBA" id="ARBA00004776"/>
    </source>
</evidence>
<evidence type="ECO:0000256" key="12">
    <source>
        <dbReference type="SAM" id="MobiDB-lite"/>
    </source>
</evidence>
<evidence type="ECO:0000256" key="4">
    <source>
        <dbReference type="ARBA" id="ARBA00022723"/>
    </source>
</evidence>
<evidence type="ECO:0000256" key="1">
    <source>
        <dbReference type="ARBA" id="ARBA00001947"/>
    </source>
</evidence>
<dbReference type="Proteomes" id="UP001220530">
    <property type="component" value="Chromosome"/>
</dbReference>
<evidence type="ECO:0000313" key="13">
    <source>
        <dbReference type="EMBL" id="WDR01198.1"/>
    </source>
</evidence>
<reference evidence="13 14" key="1">
    <citation type="submission" date="2023-02" db="EMBL/GenBank/DDBJ databases">
        <title>Devosia algicola sp. nov., isolated from the phycosphere of marine algae.</title>
        <authorList>
            <person name="Kim J.M."/>
            <person name="Lee J.K."/>
            <person name="Choi B.J."/>
            <person name="Bayburt H."/>
            <person name="Jeon C.O."/>
        </authorList>
    </citation>
    <scope>NUCLEOTIDE SEQUENCE [LARGE SCALE GENOMIC DNA]</scope>
    <source>
        <strain evidence="13 14">G20-9</strain>
    </source>
</reference>
<dbReference type="InterPro" id="IPR009045">
    <property type="entry name" value="Zn_M74/Hedgehog-like"/>
</dbReference>
<keyword evidence="9" id="KW-0961">Cell wall biogenesis/degradation</keyword>
<evidence type="ECO:0000256" key="3">
    <source>
        <dbReference type="ARBA" id="ARBA00022670"/>
    </source>
</evidence>